<accession>A0A2T7P0J5</accession>
<keyword evidence="9" id="KW-1185">Reference proteome</keyword>
<dbReference type="Gene3D" id="2.60.120.260">
    <property type="entry name" value="Galactose-binding domain-like"/>
    <property type="match status" value="1"/>
</dbReference>
<dbReference type="SUPFAM" id="SSF49785">
    <property type="entry name" value="Galactose-binding domain-like"/>
    <property type="match status" value="1"/>
</dbReference>
<comment type="caution">
    <text evidence="8">The sequence shown here is derived from an EMBL/GenBank/DDBJ whole genome shotgun (WGS) entry which is preliminary data.</text>
</comment>
<dbReference type="GO" id="GO:0000272">
    <property type="term" value="P:polysaccharide catabolic process"/>
    <property type="evidence" value="ECO:0007669"/>
    <property type="project" value="UniProtKB-KW"/>
</dbReference>
<keyword evidence="6" id="KW-0732">Signal</keyword>
<reference evidence="8 9" key="1">
    <citation type="submission" date="2018-04" db="EMBL/GenBank/DDBJ databases">
        <title>The genome of golden apple snail Pomacea canaliculata provides insight into stress tolerance and invasive adaptation.</title>
        <authorList>
            <person name="Liu C."/>
            <person name="Liu B."/>
            <person name="Ren Y."/>
            <person name="Zhang Y."/>
            <person name="Wang H."/>
            <person name="Li S."/>
            <person name="Jiang F."/>
            <person name="Yin L."/>
            <person name="Zhang G."/>
            <person name="Qian W."/>
            <person name="Fan W."/>
        </authorList>
    </citation>
    <scope>NUCLEOTIDE SEQUENCE [LARGE SCALE GENOMIC DNA]</scope>
    <source>
        <strain evidence="8">SZHN2017</strain>
        <tissue evidence="8">Muscle</tissue>
    </source>
</reference>
<dbReference type="Pfam" id="PF00331">
    <property type="entry name" value="Glyco_hydro_10"/>
    <property type="match status" value="1"/>
</dbReference>
<evidence type="ECO:0000256" key="4">
    <source>
        <dbReference type="ARBA" id="ARBA00023277"/>
    </source>
</evidence>
<gene>
    <name evidence="8" type="ORF">C0Q70_12089</name>
</gene>
<dbReference type="Proteomes" id="UP000245119">
    <property type="component" value="Linkage Group LG7"/>
</dbReference>
<sequence length="636" mass="70650">MQAVTVLCTCLLLTLVNAELLKNGDFEAGTASWNQCWGFVCKLTASHDTRFGKQYLSVTNRTASWMGPGQGIQVTPGKDYRVQSYIKILNDLPGKLGQRIELEVSFDFPDGTKNYVNAAVRPLARTSDGWFLLRGDFQAPSKRNSCVKFYGPKGRVASTTFYFQGPDPGVGFAVDQASVTEITSDPNWRAKTDDVINRLRKSDINVQVTAASGVSPADVKIQIVQTRKSYPFGMGGLSSWKYVDPAEDAYRDWVHKHFNWATPGNMLKWRQLDWHSSGGGTLGCQQRKPTWTVVPGEVQDIDYDLELFRMVHAADPDVKLFLNDYNVVAQGAATDAFLAQGLKFKAANVGLYGMGVQVHFLKGQEPSPTLVKERLDTLAKVGVPLWVTELSAQDDDPNREADFYERGLRALYGHPAVEGIVFWEFEGYKEAADVDPISVRVLDLLEKQWMTNDNRPLAAASSHYTVRGFHGDYELRVVYKGHELTNLRQTFTLGTGAKTVSVNDRLLVGQGRSSKVPGKDYRVRANQALNDLPVTGQRWAGGQLRVSRRGTKDYVNVAVRPLVRSSDGWFLLRGDFQAPSKSVVSTTVYCQGPDPGVGGSLFGDHTSGHRKYLTRLAGEDRRVINRLRKSEQSKCS</sequence>
<feature type="signal peptide" evidence="6">
    <location>
        <begin position="1"/>
        <end position="18"/>
    </location>
</feature>
<organism evidence="8 9">
    <name type="scientific">Pomacea canaliculata</name>
    <name type="common">Golden apple snail</name>
    <dbReference type="NCBI Taxonomy" id="400727"/>
    <lineage>
        <taxon>Eukaryota</taxon>
        <taxon>Metazoa</taxon>
        <taxon>Spiralia</taxon>
        <taxon>Lophotrochozoa</taxon>
        <taxon>Mollusca</taxon>
        <taxon>Gastropoda</taxon>
        <taxon>Caenogastropoda</taxon>
        <taxon>Architaenioglossa</taxon>
        <taxon>Ampullarioidea</taxon>
        <taxon>Ampullariidae</taxon>
        <taxon>Pomacea</taxon>
    </lineage>
</organism>
<dbReference type="Gene3D" id="3.20.20.80">
    <property type="entry name" value="Glycosidases"/>
    <property type="match status" value="1"/>
</dbReference>
<feature type="chain" id="PRO_5015568784" description="GH10 domain-containing protein" evidence="6">
    <location>
        <begin position="19"/>
        <end position="636"/>
    </location>
</feature>
<keyword evidence="2" id="KW-0677">Repeat</keyword>
<dbReference type="EMBL" id="PZQS01000007">
    <property type="protein sequence ID" value="PVD26941.1"/>
    <property type="molecule type" value="Genomic_DNA"/>
</dbReference>
<proteinExistence type="inferred from homology"/>
<dbReference type="InterPro" id="IPR008979">
    <property type="entry name" value="Galactose-bd-like_sf"/>
</dbReference>
<dbReference type="InterPro" id="IPR001000">
    <property type="entry name" value="GH10_dom"/>
</dbReference>
<dbReference type="PANTHER" id="PTHR31490:SF1">
    <property type="entry name" value="ENDO-1,4-BETA-XYLANASE 1"/>
    <property type="match status" value="1"/>
</dbReference>
<keyword evidence="5" id="KW-0624">Polysaccharide degradation</keyword>
<dbReference type="PANTHER" id="PTHR31490">
    <property type="entry name" value="GLYCOSYL HYDROLASE"/>
    <property type="match status" value="1"/>
</dbReference>
<dbReference type="Pfam" id="PF02018">
    <property type="entry name" value="CBM_4_9"/>
    <property type="match status" value="1"/>
</dbReference>
<dbReference type="InterPro" id="IPR017853">
    <property type="entry name" value="GH"/>
</dbReference>
<comment type="similarity">
    <text evidence="1">Belongs to the glycosyl hydrolase 10 (cellulase F) family.</text>
</comment>
<dbReference type="PROSITE" id="PS51760">
    <property type="entry name" value="GH10_2"/>
    <property type="match status" value="1"/>
</dbReference>
<keyword evidence="4" id="KW-0119">Carbohydrate metabolism</keyword>
<dbReference type="GO" id="GO:0031176">
    <property type="term" value="F:endo-1,4-beta-xylanase activity"/>
    <property type="evidence" value="ECO:0007669"/>
    <property type="project" value="UniProtKB-ARBA"/>
</dbReference>
<keyword evidence="3" id="KW-0378">Hydrolase</keyword>
<protein>
    <recommendedName>
        <fullName evidence="7">GH10 domain-containing protein</fullName>
    </recommendedName>
</protein>
<dbReference type="AlphaFoldDB" id="A0A2T7P0J5"/>
<evidence type="ECO:0000256" key="3">
    <source>
        <dbReference type="ARBA" id="ARBA00022801"/>
    </source>
</evidence>
<evidence type="ECO:0000256" key="2">
    <source>
        <dbReference type="ARBA" id="ARBA00022737"/>
    </source>
</evidence>
<evidence type="ECO:0000256" key="6">
    <source>
        <dbReference type="SAM" id="SignalP"/>
    </source>
</evidence>
<evidence type="ECO:0000256" key="1">
    <source>
        <dbReference type="ARBA" id="ARBA00007495"/>
    </source>
</evidence>
<evidence type="ECO:0000313" key="8">
    <source>
        <dbReference type="EMBL" id="PVD26941.1"/>
    </source>
</evidence>
<evidence type="ECO:0000256" key="5">
    <source>
        <dbReference type="ARBA" id="ARBA00023326"/>
    </source>
</evidence>
<evidence type="ECO:0000259" key="7">
    <source>
        <dbReference type="PROSITE" id="PS51760"/>
    </source>
</evidence>
<dbReference type="SMART" id="SM00633">
    <property type="entry name" value="Glyco_10"/>
    <property type="match status" value="1"/>
</dbReference>
<dbReference type="SUPFAM" id="SSF51445">
    <property type="entry name" value="(Trans)glycosidases"/>
    <property type="match status" value="1"/>
</dbReference>
<name>A0A2T7P0J5_POMCA</name>
<dbReference type="InterPro" id="IPR044846">
    <property type="entry name" value="GH10"/>
</dbReference>
<dbReference type="OrthoDB" id="1719965at2759"/>
<feature type="domain" description="GH10" evidence="7">
    <location>
        <begin position="217"/>
        <end position="464"/>
    </location>
</feature>
<dbReference type="InterPro" id="IPR003305">
    <property type="entry name" value="CenC_carb-bd"/>
</dbReference>
<evidence type="ECO:0000313" key="9">
    <source>
        <dbReference type="Proteomes" id="UP000245119"/>
    </source>
</evidence>